<dbReference type="PANTHER" id="PTHR28004">
    <property type="entry name" value="ZGC:162816-RELATED"/>
    <property type="match status" value="1"/>
</dbReference>
<name>A0A0D8IVS7_9FIRM</name>
<sequence>MTKEQLAMLETPCVILDVAQARRNIEAMQAAADAAGCALRPHIKTHKMAVFARMQVEAGAQGITCAKVSEAETMAAGGLRDIFIAYPMVGAFRIRRALALAPKLDRLILAVDSWECARELSDAAQAAGLCLEVRLEIDTGAGRTGVPLEHAAALAQRIAAMPGLRLTGIYTFKGLIYQGAPTQDNILAAKEEGEMMAEAARSIRAAGVAIQDVSAGSSPTGVAVAQTGLVTEVRPGTYIFKDQMLCGEHVAEPEQIAVRYAATVVSVQHGEYAVLDGGSKTFATDIPLNTPPFYYPGYAAVEGRPDLCLSRMNEEHGILTAACGQTKLKVGDVLTLVPIHVCTAVNQQNAVYLLENGRLTRHPVDARGMTV</sequence>
<organism evidence="4 5">
    <name type="scientific">Ruthenibacterium lactatiformans</name>
    <dbReference type="NCBI Taxonomy" id="1550024"/>
    <lineage>
        <taxon>Bacteria</taxon>
        <taxon>Bacillati</taxon>
        <taxon>Bacillota</taxon>
        <taxon>Clostridia</taxon>
        <taxon>Eubacteriales</taxon>
        <taxon>Oscillospiraceae</taxon>
        <taxon>Ruthenibacterium</taxon>
    </lineage>
</organism>
<evidence type="ECO:0000313" key="5">
    <source>
        <dbReference type="Proteomes" id="UP000032483"/>
    </source>
</evidence>
<keyword evidence="5" id="KW-1185">Reference proteome</keyword>
<comment type="similarity">
    <text evidence="1">Belongs to the DSD1 family.</text>
</comment>
<evidence type="ECO:0000259" key="3">
    <source>
        <dbReference type="SMART" id="SM01119"/>
    </source>
</evidence>
<proteinExistence type="inferred from homology"/>
<dbReference type="EMBL" id="JXXK01000046">
    <property type="protein sequence ID" value="KJF38391.1"/>
    <property type="molecule type" value="Genomic_DNA"/>
</dbReference>
<evidence type="ECO:0000256" key="2">
    <source>
        <dbReference type="ARBA" id="ARBA00023239"/>
    </source>
</evidence>
<dbReference type="InterPro" id="IPR001608">
    <property type="entry name" value="Ala_racemase_N"/>
</dbReference>
<dbReference type="PATRIC" id="fig|1550024.3.peg.4226"/>
<dbReference type="SUPFAM" id="SSF51419">
    <property type="entry name" value="PLP-binding barrel"/>
    <property type="match status" value="1"/>
</dbReference>
<dbReference type="Pfam" id="PF14031">
    <property type="entry name" value="D-ser_dehydrat"/>
    <property type="match status" value="1"/>
</dbReference>
<dbReference type="SMART" id="SM01119">
    <property type="entry name" value="D-ser_dehydrat"/>
    <property type="match status" value="1"/>
</dbReference>
<dbReference type="GO" id="GO:0036088">
    <property type="term" value="P:D-serine catabolic process"/>
    <property type="evidence" value="ECO:0007669"/>
    <property type="project" value="TreeGrafter"/>
</dbReference>
<dbReference type="AlphaFoldDB" id="A0A0D8IVS7"/>
<keyword evidence="2" id="KW-0456">Lyase</keyword>
<evidence type="ECO:0000256" key="1">
    <source>
        <dbReference type="ARBA" id="ARBA00005323"/>
    </source>
</evidence>
<protein>
    <submittedName>
        <fullName evidence="4">Alanine racemase</fullName>
    </submittedName>
</protein>
<evidence type="ECO:0000313" key="4">
    <source>
        <dbReference type="EMBL" id="KJF38391.1"/>
    </source>
</evidence>
<dbReference type="Gene3D" id="3.20.20.10">
    <property type="entry name" value="Alanine racemase"/>
    <property type="match status" value="1"/>
</dbReference>
<dbReference type="PANTHER" id="PTHR28004:SF2">
    <property type="entry name" value="D-SERINE DEHYDRATASE"/>
    <property type="match status" value="1"/>
</dbReference>
<dbReference type="InterPro" id="IPR051466">
    <property type="entry name" value="D-amino_acid_metab_enzyme"/>
</dbReference>
<feature type="domain" description="D-serine dehydratase-like" evidence="3">
    <location>
        <begin position="257"/>
        <end position="355"/>
    </location>
</feature>
<comment type="caution">
    <text evidence="4">The sequence shown here is derived from an EMBL/GenBank/DDBJ whole genome shotgun (WGS) entry which is preliminary data.</text>
</comment>
<dbReference type="Pfam" id="PF01168">
    <property type="entry name" value="Ala_racemase_N"/>
    <property type="match status" value="1"/>
</dbReference>
<reference evidence="4" key="1">
    <citation type="submission" date="2015-02" db="EMBL/GenBank/DDBJ databases">
        <title>A novel member of the family Ruminococcaceae isolated from human feces.</title>
        <authorList>
            <person name="Shkoporov A.N."/>
            <person name="Chaplin A.V."/>
            <person name="Motuzova O.V."/>
            <person name="Kafarskaia L.I."/>
            <person name="Khokhlova E.V."/>
            <person name="Efimov B.A."/>
        </authorList>
    </citation>
    <scope>NUCLEOTIDE SEQUENCE [LARGE SCALE GENOMIC DNA]</scope>
    <source>
        <strain evidence="4">585-1</strain>
    </source>
</reference>
<dbReference type="InterPro" id="IPR042208">
    <property type="entry name" value="D-ser_dehydrat-like_sf"/>
</dbReference>
<dbReference type="InterPro" id="IPR029066">
    <property type="entry name" value="PLP-binding_barrel"/>
</dbReference>
<dbReference type="Proteomes" id="UP000032483">
    <property type="component" value="Unassembled WGS sequence"/>
</dbReference>
<accession>A0A0D8IVS7</accession>
<dbReference type="GO" id="GO:0008721">
    <property type="term" value="F:D-serine ammonia-lyase activity"/>
    <property type="evidence" value="ECO:0007669"/>
    <property type="project" value="TreeGrafter"/>
</dbReference>
<gene>
    <name evidence="4" type="ORF">TQ39_18425</name>
</gene>
<dbReference type="InterPro" id="IPR026956">
    <property type="entry name" value="D-ser_dehydrat-like_dom"/>
</dbReference>
<dbReference type="Gene3D" id="2.40.37.20">
    <property type="entry name" value="D-serine dehydratase-like domain"/>
    <property type="match status" value="1"/>
</dbReference>